<evidence type="ECO:0000313" key="5">
    <source>
        <dbReference type="EMBL" id="SMY31378.1"/>
    </source>
</evidence>
<dbReference type="NCBIfam" id="TIGR00180">
    <property type="entry name" value="parB_part"/>
    <property type="match status" value="1"/>
</dbReference>
<dbReference type="SMART" id="SM00470">
    <property type="entry name" value="ParB"/>
    <property type="match status" value="1"/>
</dbReference>
<evidence type="ECO:0000256" key="2">
    <source>
        <dbReference type="ARBA" id="ARBA00023125"/>
    </source>
</evidence>
<dbReference type="InterPro" id="IPR003115">
    <property type="entry name" value="ParB_N"/>
</dbReference>
<protein>
    <submittedName>
        <fullName evidence="5">Chromosome (Plasmid) partitioning protein ParB</fullName>
    </submittedName>
    <submittedName>
        <fullName evidence="4">Chromosome partitioning protein ParB</fullName>
    </submittedName>
</protein>
<comment type="similarity">
    <text evidence="1">Belongs to the ParB family.</text>
</comment>
<evidence type="ECO:0000259" key="3">
    <source>
        <dbReference type="SMART" id="SM00470"/>
    </source>
</evidence>
<dbReference type="EMBL" id="NDBK01000013">
    <property type="protein sequence ID" value="OVF78388.1"/>
    <property type="molecule type" value="Genomic_DNA"/>
</dbReference>
<proteinExistence type="inferred from homology"/>
<dbReference type="AlphaFoldDB" id="A0A1Y6M6H3"/>
<dbReference type="InterPro" id="IPR004437">
    <property type="entry name" value="ParB/RepB/Spo0J"/>
</dbReference>
<dbReference type="RefSeq" id="WP_004197750.1">
    <property type="nucleotide sequence ID" value="NZ_CAAGTP010000005.1"/>
</dbReference>
<evidence type="ECO:0000313" key="4">
    <source>
        <dbReference type="EMBL" id="OVF78388.1"/>
    </source>
</evidence>
<accession>A0A1Y6M6H3</accession>
<sequence>MKKKIVARGRNILGSDSSDFIRSLETKEAEKVFTLKSGNQAKFTLSTILNGDIEEKTFVDPAVNGRDQRYVTPESVSDITRTINLQQFFPAIGRVIDGCIEVLDGSRRRAACIFSGAKFEILVTEDEISLEDARQLAKDIQTAREHTLREIGQRYQFMYANGMSKDEIARVEDVSPASVSRAFQAASVPAEMVELFPVINELSLADYQLLLKISEDLDSKGVPLSDLLGKVQADISAAKVESISKSLIMDSFKRHSKQLKPAPVKTVQTEKLREFEDKKQFARKKTDPSKRLVTYEFARLPASVQAELDEAIRLVMGNMQSFEK</sequence>
<name>A0A1Y6M6H3_KLEPN</name>
<dbReference type="GO" id="GO:0003677">
    <property type="term" value="F:DNA binding"/>
    <property type="evidence" value="ECO:0007669"/>
    <property type="project" value="UniProtKB-KW"/>
</dbReference>
<feature type="domain" description="ParB-like N-terminal" evidence="3">
    <location>
        <begin position="53"/>
        <end position="140"/>
    </location>
</feature>
<dbReference type="Gene3D" id="1.10.10.2830">
    <property type="match status" value="1"/>
</dbReference>
<reference evidence="4 6" key="1">
    <citation type="submission" date="2017-03" db="EMBL/GenBank/DDBJ databases">
        <authorList>
            <person name="Fouts D."/>
            <person name="Stalin M.J."/>
            <person name="Chen L."/>
            <person name="Wright M."/>
            <person name="Sutton G."/>
            <person name="Nguyen K."/>
            <person name="Vanduin D."/>
            <person name="Rojas L."/>
            <person name="Hujer A."/>
            <person name="Hujer K."/>
            <person name="Bonomo R."/>
            <person name="Kreiswirth B."/>
            <person name="Adams M."/>
        </authorList>
    </citation>
    <scope>NUCLEOTIDE SEQUENCE [LARGE SCALE GENOMIC DNA]</scope>
    <source>
        <strain evidence="4 6">39383</strain>
    </source>
</reference>
<dbReference type="PANTHER" id="PTHR38973:SF1">
    <property type="entry name" value="PLASMID PARTITION PROTEIN B"/>
    <property type="match status" value="1"/>
</dbReference>
<reference evidence="5" key="2">
    <citation type="submission" date="2017-05" db="EMBL/GenBank/DDBJ databases">
        <authorList>
            <person name="Song R."/>
            <person name="Chenine A.L."/>
            <person name="Ruprecht R.M."/>
        </authorList>
    </citation>
    <scope>NUCLEOTIDE SEQUENCE</scope>
    <source>
        <strain evidence="5">Klebsiella pneumoniae KLPN57</strain>
    </source>
</reference>
<evidence type="ECO:0000256" key="1">
    <source>
        <dbReference type="ARBA" id="ARBA00006295"/>
    </source>
</evidence>
<dbReference type="CDD" id="cd16394">
    <property type="entry name" value="sopB_N"/>
    <property type="match status" value="1"/>
</dbReference>
<gene>
    <name evidence="5" type="primary">parB</name>
    <name evidence="4" type="ORF">B5L96_00705</name>
    <name evidence="5" type="ORF">PKLPN57_316</name>
</gene>
<dbReference type="PANTHER" id="PTHR38973">
    <property type="entry name" value="PLASMID PARTITIONING CONTROL PROTEIN-RELATED"/>
    <property type="match status" value="1"/>
</dbReference>
<dbReference type="InterPro" id="IPR014884">
    <property type="entry name" value="ParB_fam_C"/>
</dbReference>
<dbReference type="Proteomes" id="UP000196447">
    <property type="component" value="Unassembled WGS sequence"/>
</dbReference>
<dbReference type="EMBL" id="LT882698">
    <property type="protein sequence ID" value="SMY31378.1"/>
    <property type="molecule type" value="Genomic_DNA"/>
</dbReference>
<keyword evidence="2" id="KW-0238">DNA-binding</keyword>
<dbReference type="Pfam" id="PF08775">
    <property type="entry name" value="ParB"/>
    <property type="match status" value="1"/>
</dbReference>
<organism evidence="5">
    <name type="scientific">Klebsiella pneumoniae</name>
    <dbReference type="NCBI Taxonomy" id="573"/>
    <lineage>
        <taxon>Bacteria</taxon>
        <taxon>Pseudomonadati</taxon>
        <taxon>Pseudomonadota</taxon>
        <taxon>Gammaproteobacteria</taxon>
        <taxon>Enterobacterales</taxon>
        <taxon>Enterobacteriaceae</taxon>
        <taxon>Klebsiella/Raoultella group</taxon>
        <taxon>Klebsiella</taxon>
        <taxon>Klebsiella pneumoniae complex</taxon>
    </lineage>
</organism>
<evidence type="ECO:0000313" key="6">
    <source>
        <dbReference type="Proteomes" id="UP000196447"/>
    </source>
</evidence>